<dbReference type="GO" id="GO:0004674">
    <property type="term" value="F:protein serine/threonine kinase activity"/>
    <property type="evidence" value="ECO:0007669"/>
    <property type="project" value="UniProtKB-KW"/>
</dbReference>
<dbReference type="EMBL" id="RJVP01000002">
    <property type="protein sequence ID" value="ROH86956.1"/>
    <property type="molecule type" value="Genomic_DNA"/>
</dbReference>
<dbReference type="RefSeq" id="WP_123236764.1">
    <property type="nucleotide sequence ID" value="NZ_RJVP01000002.1"/>
</dbReference>
<dbReference type="GO" id="GO:0005524">
    <property type="term" value="F:ATP binding"/>
    <property type="evidence" value="ECO:0007669"/>
    <property type="project" value="UniProtKB-KW"/>
</dbReference>
<comment type="caution">
    <text evidence="3">The sequence shown here is derived from an EMBL/GenBank/DDBJ whole genome shotgun (WGS) entry which is preliminary data.</text>
</comment>
<dbReference type="Proteomes" id="UP000275137">
    <property type="component" value="Unassembled WGS sequence"/>
</dbReference>
<sequence length="146" mass="16440">MDSHRISIKSSYDDVHLVAPWLHQLAEQAGMSEAATMQLELAVVEAVNNVVEHAYQLQDGHTVEVRGRFDAQRLVIEVWDTGMTMNTEKLEKIKAEQDDDDAITLMLLEESGRGLRLMTQLVDDVDYLSDGTMNRLVLVKLLNGTE</sequence>
<keyword evidence="1" id="KW-0723">Serine/threonine-protein kinase</keyword>
<evidence type="ECO:0000313" key="3">
    <source>
        <dbReference type="EMBL" id="ROH86956.1"/>
    </source>
</evidence>
<dbReference type="AlphaFoldDB" id="A0A3N0V2C4"/>
<keyword evidence="4" id="KW-1185">Reference proteome</keyword>
<name>A0A3N0V2C4_9PROT</name>
<gene>
    <name evidence="3" type="ORF">ED236_04435</name>
</gene>
<evidence type="ECO:0000259" key="2">
    <source>
        <dbReference type="Pfam" id="PF13581"/>
    </source>
</evidence>
<reference evidence="3 4" key="1">
    <citation type="submission" date="2018-10" db="EMBL/GenBank/DDBJ databases">
        <authorList>
            <person name="Chen W.-M."/>
        </authorList>
    </citation>
    <scope>NUCLEOTIDE SEQUENCE [LARGE SCALE GENOMIC DNA]</scope>
    <source>
        <strain evidence="3 4">H-5</strain>
    </source>
</reference>
<evidence type="ECO:0000256" key="1">
    <source>
        <dbReference type="ARBA" id="ARBA00022527"/>
    </source>
</evidence>
<keyword evidence="3" id="KW-0067">ATP-binding</keyword>
<proteinExistence type="predicted"/>
<keyword evidence="1" id="KW-0808">Transferase</keyword>
<dbReference type="SUPFAM" id="SSF55874">
    <property type="entry name" value="ATPase domain of HSP90 chaperone/DNA topoisomerase II/histidine kinase"/>
    <property type="match status" value="1"/>
</dbReference>
<keyword evidence="3" id="KW-0547">Nucleotide-binding</keyword>
<dbReference type="PANTHER" id="PTHR35526:SF3">
    <property type="entry name" value="ANTI-SIGMA-F FACTOR RSBW"/>
    <property type="match status" value="1"/>
</dbReference>
<dbReference type="InterPro" id="IPR036890">
    <property type="entry name" value="HATPase_C_sf"/>
</dbReference>
<keyword evidence="1" id="KW-0418">Kinase</keyword>
<evidence type="ECO:0000313" key="4">
    <source>
        <dbReference type="Proteomes" id="UP000275137"/>
    </source>
</evidence>
<dbReference type="PANTHER" id="PTHR35526">
    <property type="entry name" value="ANTI-SIGMA-F FACTOR RSBW-RELATED"/>
    <property type="match status" value="1"/>
</dbReference>
<dbReference type="Gene3D" id="3.30.565.10">
    <property type="entry name" value="Histidine kinase-like ATPase, C-terminal domain"/>
    <property type="match status" value="1"/>
</dbReference>
<dbReference type="CDD" id="cd16936">
    <property type="entry name" value="HATPase_RsbW-like"/>
    <property type="match status" value="1"/>
</dbReference>
<protein>
    <submittedName>
        <fullName evidence="3">ATP-binding protein</fullName>
    </submittedName>
</protein>
<dbReference type="InterPro" id="IPR050267">
    <property type="entry name" value="Anti-sigma-factor_SerPK"/>
</dbReference>
<dbReference type="InterPro" id="IPR003594">
    <property type="entry name" value="HATPase_dom"/>
</dbReference>
<organism evidence="3 4">
    <name type="scientific">Pseudomethylobacillus aquaticus</name>
    <dbReference type="NCBI Taxonomy" id="2676064"/>
    <lineage>
        <taxon>Bacteria</taxon>
        <taxon>Pseudomonadati</taxon>
        <taxon>Pseudomonadota</taxon>
        <taxon>Betaproteobacteria</taxon>
        <taxon>Nitrosomonadales</taxon>
        <taxon>Methylophilaceae</taxon>
        <taxon>Pseudomethylobacillus</taxon>
    </lineage>
</organism>
<accession>A0A3N0V2C4</accession>
<dbReference type="Pfam" id="PF13581">
    <property type="entry name" value="HATPase_c_2"/>
    <property type="match status" value="1"/>
</dbReference>
<feature type="domain" description="Histidine kinase/HSP90-like ATPase" evidence="2">
    <location>
        <begin position="10"/>
        <end position="139"/>
    </location>
</feature>